<dbReference type="AlphaFoldDB" id="A4BK05"/>
<evidence type="ECO:0000313" key="3">
    <source>
        <dbReference type="Proteomes" id="UP000005953"/>
    </source>
</evidence>
<dbReference type="Gene3D" id="2.50.20.10">
    <property type="entry name" value="Lipoprotein localisation LolA/LolB/LppX"/>
    <property type="match status" value="1"/>
</dbReference>
<dbReference type="RefSeq" id="WP_008047906.1">
    <property type="nucleotide sequence ID" value="NZ_CH724154.1"/>
</dbReference>
<keyword evidence="3" id="KW-1185">Reference proteome</keyword>
<name>A4BK05_9GAMM</name>
<dbReference type="PIRSF" id="PIRSF028205">
    <property type="entry name" value="UCP028205"/>
    <property type="match status" value="1"/>
</dbReference>
<dbReference type="Proteomes" id="UP000005953">
    <property type="component" value="Unassembled WGS sequence"/>
</dbReference>
<dbReference type="InterPro" id="IPR011220">
    <property type="entry name" value="UCP028205"/>
</dbReference>
<evidence type="ECO:0000313" key="2">
    <source>
        <dbReference type="EMBL" id="EAR07538.1"/>
    </source>
</evidence>
<accession>A4BK05</accession>
<sequence length="235" mass="26963">MRKFIGLLFVILMLPVWADPAPELIYLDSMRTGGESVKVTTRIIVDEPGEPTRESVLDVYAHQDGRSLAVYRNDREAGQKVLMVDDQFWLFMPDSKRALRITPMQKLLGDASVGDVASLAWAEDYEVVERTQQDDRTLLYLNARRRGLSYQQIELTVESETQHPIEADFYLKSGKLAKQAKFELVETDGEWVMRGLSLSDQVQSQRTTRIVYDAIEPMNLLDKWFTPAYLLRSTP</sequence>
<feature type="domain" description="Uncharacterized protein TP-0789" evidence="1">
    <location>
        <begin position="67"/>
        <end position="231"/>
    </location>
</feature>
<dbReference type="EMBL" id="AAOE01000039">
    <property type="protein sequence ID" value="EAR07538.1"/>
    <property type="molecule type" value="Genomic_DNA"/>
</dbReference>
<dbReference type="Pfam" id="PF17131">
    <property type="entry name" value="LolA_like"/>
    <property type="match status" value="1"/>
</dbReference>
<dbReference type="CDD" id="cd16329">
    <property type="entry name" value="LolA_like"/>
    <property type="match status" value="1"/>
</dbReference>
<protein>
    <recommendedName>
        <fullName evidence="1">Uncharacterized protein TP-0789 domain-containing protein</fullName>
    </recommendedName>
</protein>
<reference evidence="2 3" key="1">
    <citation type="submission" date="2006-02" db="EMBL/GenBank/DDBJ databases">
        <authorList>
            <person name="Pinhassi J."/>
            <person name="Pedros-Alio C."/>
            <person name="Ferriera S."/>
            <person name="Johnson J."/>
            <person name="Kravitz S."/>
            <person name="Halpern A."/>
            <person name="Remington K."/>
            <person name="Beeson K."/>
            <person name="Tran B."/>
            <person name="Rogers Y.-H."/>
            <person name="Friedman R."/>
            <person name="Venter J.C."/>
        </authorList>
    </citation>
    <scope>NUCLEOTIDE SEQUENCE [LARGE SCALE GENOMIC DNA]</scope>
    <source>
        <strain evidence="2 3">MED297</strain>
    </source>
</reference>
<dbReference type="InterPro" id="IPR033399">
    <property type="entry name" value="TP_0789-like"/>
</dbReference>
<comment type="caution">
    <text evidence="2">The sequence shown here is derived from an EMBL/GenBank/DDBJ whole genome shotgun (WGS) entry which is preliminary data.</text>
</comment>
<evidence type="ECO:0000259" key="1">
    <source>
        <dbReference type="Pfam" id="PF17131"/>
    </source>
</evidence>
<dbReference type="STRING" id="314283.MED297_04699"/>
<proteinExistence type="predicted"/>
<dbReference type="OrthoDB" id="368800at2"/>
<organism evidence="2 3">
    <name type="scientific">Reinekea blandensis MED297</name>
    <dbReference type="NCBI Taxonomy" id="314283"/>
    <lineage>
        <taxon>Bacteria</taxon>
        <taxon>Pseudomonadati</taxon>
        <taxon>Pseudomonadota</taxon>
        <taxon>Gammaproteobacteria</taxon>
        <taxon>Oceanospirillales</taxon>
        <taxon>Saccharospirillaceae</taxon>
        <taxon>Reinekea</taxon>
    </lineage>
</organism>
<dbReference type="HOGENOM" id="CLU_081285_0_0_6"/>
<gene>
    <name evidence="2" type="ORF">MED297_04699</name>
</gene>